<sequence length="202" mass="23035">MDTDHWLTSKVDAEEPIRAYGATASNASPTGKIRNQEDVDIQLYDFKGVNFKDPLIPQSHSVPINEERKPAQRPTSLLSSQSSDHHSVAYSDTSFNQHDSWLRHPKVRENWKIVLASAFLSVLGIALVLSGIILAFTPARGWHCLIFCFIGLLCVIPGGYHFVYIFCISFYWMFLKKVMYMFLSCSRLPLCVHFLYFVLLDV</sequence>
<protein>
    <submittedName>
        <fullName evidence="9">Uncharacterized protein LOC101849563 isoform X1</fullName>
    </submittedName>
</protein>
<evidence type="ECO:0000313" key="9">
    <source>
        <dbReference type="RefSeq" id="XP_035828353.1"/>
    </source>
</evidence>
<dbReference type="RefSeq" id="XP_035828353.1">
    <property type="nucleotide sequence ID" value="XM_035972460.1"/>
</dbReference>
<feature type="transmembrane region" description="Helical" evidence="7">
    <location>
        <begin position="178"/>
        <end position="199"/>
    </location>
</feature>
<keyword evidence="3 7" id="KW-0812">Transmembrane</keyword>
<dbReference type="PANTHER" id="PTHR13558:SF1">
    <property type="entry name" value="TRANSMEMBRANE PROTEIN 134"/>
    <property type="match status" value="1"/>
</dbReference>
<gene>
    <name evidence="9" type="primary">LOC101849563</name>
</gene>
<comment type="subcellular location">
    <subcellularLocation>
        <location evidence="1">Membrane</location>
        <topology evidence="1">Multi-pass membrane protein</topology>
    </subcellularLocation>
</comment>
<keyword evidence="5 7" id="KW-0472">Membrane</keyword>
<name>A0ABM1W110_APLCA</name>
<evidence type="ECO:0000256" key="1">
    <source>
        <dbReference type="ARBA" id="ARBA00004141"/>
    </source>
</evidence>
<comment type="similarity">
    <text evidence="2">Belongs to the TMEM134/TMEM230 family.</text>
</comment>
<organism evidence="8 9">
    <name type="scientific">Aplysia californica</name>
    <name type="common">California sea hare</name>
    <dbReference type="NCBI Taxonomy" id="6500"/>
    <lineage>
        <taxon>Eukaryota</taxon>
        <taxon>Metazoa</taxon>
        <taxon>Spiralia</taxon>
        <taxon>Lophotrochozoa</taxon>
        <taxon>Mollusca</taxon>
        <taxon>Gastropoda</taxon>
        <taxon>Heterobranchia</taxon>
        <taxon>Euthyneura</taxon>
        <taxon>Tectipleura</taxon>
        <taxon>Aplysiida</taxon>
        <taxon>Aplysioidea</taxon>
        <taxon>Aplysiidae</taxon>
        <taxon>Aplysia</taxon>
    </lineage>
</organism>
<feature type="region of interest" description="Disordered" evidence="6">
    <location>
        <begin position="60"/>
        <end position="83"/>
    </location>
</feature>
<feature type="transmembrane region" description="Helical" evidence="7">
    <location>
        <begin position="113"/>
        <end position="136"/>
    </location>
</feature>
<evidence type="ECO:0000256" key="2">
    <source>
        <dbReference type="ARBA" id="ARBA00007743"/>
    </source>
</evidence>
<feature type="transmembrane region" description="Helical" evidence="7">
    <location>
        <begin position="142"/>
        <end position="166"/>
    </location>
</feature>
<dbReference type="Pfam" id="PF05915">
    <property type="entry name" value="TMEM_230_134"/>
    <property type="match status" value="1"/>
</dbReference>
<dbReference type="Proteomes" id="UP000694888">
    <property type="component" value="Unplaced"/>
</dbReference>
<evidence type="ECO:0000256" key="3">
    <source>
        <dbReference type="ARBA" id="ARBA00022692"/>
    </source>
</evidence>
<evidence type="ECO:0000256" key="6">
    <source>
        <dbReference type="SAM" id="MobiDB-lite"/>
    </source>
</evidence>
<accession>A0ABM1W110</accession>
<dbReference type="InterPro" id="IPR008590">
    <property type="entry name" value="TMEM_230/134"/>
</dbReference>
<dbReference type="PANTHER" id="PTHR13558">
    <property type="entry name" value="TRANSMEMBRANE PROTEIN 134"/>
    <property type="match status" value="1"/>
</dbReference>
<evidence type="ECO:0000313" key="8">
    <source>
        <dbReference type="Proteomes" id="UP000694888"/>
    </source>
</evidence>
<evidence type="ECO:0000256" key="5">
    <source>
        <dbReference type="ARBA" id="ARBA00023136"/>
    </source>
</evidence>
<dbReference type="GeneID" id="101849563"/>
<proteinExistence type="inferred from homology"/>
<dbReference type="InterPro" id="IPR039714">
    <property type="entry name" value="TMEM134"/>
</dbReference>
<keyword evidence="8" id="KW-1185">Reference proteome</keyword>
<evidence type="ECO:0000256" key="7">
    <source>
        <dbReference type="SAM" id="Phobius"/>
    </source>
</evidence>
<evidence type="ECO:0000256" key="4">
    <source>
        <dbReference type="ARBA" id="ARBA00022989"/>
    </source>
</evidence>
<keyword evidence="4 7" id="KW-1133">Transmembrane helix</keyword>
<reference evidence="9" key="1">
    <citation type="submission" date="2025-08" db="UniProtKB">
        <authorList>
            <consortium name="RefSeq"/>
        </authorList>
    </citation>
    <scope>IDENTIFICATION</scope>
</reference>